<accession>A0ABQ5G3Z4</accession>
<feature type="non-terminal residue" evidence="1">
    <location>
        <position position="117"/>
    </location>
</feature>
<reference evidence="1" key="2">
    <citation type="submission" date="2022-01" db="EMBL/GenBank/DDBJ databases">
        <authorList>
            <person name="Yamashiro T."/>
            <person name="Shiraishi A."/>
            <person name="Satake H."/>
            <person name="Nakayama K."/>
        </authorList>
    </citation>
    <scope>NUCLEOTIDE SEQUENCE</scope>
</reference>
<proteinExistence type="predicted"/>
<dbReference type="EMBL" id="BQNB010018061">
    <property type="protein sequence ID" value="GJT70266.1"/>
    <property type="molecule type" value="Genomic_DNA"/>
</dbReference>
<keyword evidence="2" id="KW-1185">Reference proteome</keyword>
<organism evidence="1 2">
    <name type="scientific">Tanacetum coccineum</name>
    <dbReference type="NCBI Taxonomy" id="301880"/>
    <lineage>
        <taxon>Eukaryota</taxon>
        <taxon>Viridiplantae</taxon>
        <taxon>Streptophyta</taxon>
        <taxon>Embryophyta</taxon>
        <taxon>Tracheophyta</taxon>
        <taxon>Spermatophyta</taxon>
        <taxon>Magnoliopsida</taxon>
        <taxon>eudicotyledons</taxon>
        <taxon>Gunneridae</taxon>
        <taxon>Pentapetalae</taxon>
        <taxon>asterids</taxon>
        <taxon>campanulids</taxon>
        <taxon>Asterales</taxon>
        <taxon>Asteraceae</taxon>
        <taxon>Asteroideae</taxon>
        <taxon>Anthemideae</taxon>
        <taxon>Anthemidinae</taxon>
        <taxon>Tanacetum</taxon>
    </lineage>
</organism>
<gene>
    <name evidence="1" type="ORF">Tco_1029552</name>
</gene>
<comment type="caution">
    <text evidence="1">The sequence shown here is derived from an EMBL/GenBank/DDBJ whole genome shotgun (WGS) entry which is preliminary data.</text>
</comment>
<evidence type="ECO:0008006" key="3">
    <source>
        <dbReference type="Google" id="ProtNLM"/>
    </source>
</evidence>
<name>A0ABQ5G3Z4_9ASTR</name>
<reference evidence="1" key="1">
    <citation type="journal article" date="2022" name="Int. J. Mol. Sci.">
        <title>Draft Genome of Tanacetum Coccineum: Genomic Comparison of Closely Related Tanacetum-Family Plants.</title>
        <authorList>
            <person name="Yamashiro T."/>
            <person name="Shiraishi A."/>
            <person name="Nakayama K."/>
            <person name="Satake H."/>
        </authorList>
    </citation>
    <scope>NUCLEOTIDE SEQUENCE</scope>
</reference>
<sequence>MVSSKKRIAICRYRGVFDKREDGLMSYSGGEAYVVDLVDNMQLSGFKQEIAKTIDSTVDGMLVKYFLPRNNKILITVLKEKDFARMVNIYKDCEHMEVFIMKEAPPAKTLAEKQPPR</sequence>
<dbReference type="Proteomes" id="UP001151760">
    <property type="component" value="Unassembled WGS sequence"/>
</dbReference>
<evidence type="ECO:0000313" key="2">
    <source>
        <dbReference type="Proteomes" id="UP001151760"/>
    </source>
</evidence>
<protein>
    <recommendedName>
        <fullName evidence="3">PB1 domain-containing protein</fullName>
    </recommendedName>
</protein>
<evidence type="ECO:0000313" key="1">
    <source>
        <dbReference type="EMBL" id="GJT70266.1"/>
    </source>
</evidence>